<dbReference type="VEuPathDB" id="FungiDB:A1O9_04244"/>
<reference evidence="2 3" key="1">
    <citation type="submission" date="2013-03" db="EMBL/GenBank/DDBJ databases">
        <title>The Genome Sequence of Exophiala aquamarina CBS 119918.</title>
        <authorList>
            <consortium name="The Broad Institute Genomics Platform"/>
            <person name="Cuomo C."/>
            <person name="de Hoog S."/>
            <person name="Gorbushina A."/>
            <person name="Walker B."/>
            <person name="Young S.K."/>
            <person name="Zeng Q."/>
            <person name="Gargeya S."/>
            <person name="Fitzgerald M."/>
            <person name="Haas B."/>
            <person name="Abouelleil A."/>
            <person name="Allen A.W."/>
            <person name="Alvarado L."/>
            <person name="Arachchi H.M."/>
            <person name="Berlin A.M."/>
            <person name="Chapman S.B."/>
            <person name="Gainer-Dewar J."/>
            <person name="Goldberg J."/>
            <person name="Griggs A."/>
            <person name="Gujja S."/>
            <person name="Hansen M."/>
            <person name="Howarth C."/>
            <person name="Imamovic A."/>
            <person name="Ireland A."/>
            <person name="Larimer J."/>
            <person name="McCowan C."/>
            <person name="Murphy C."/>
            <person name="Pearson M."/>
            <person name="Poon T.W."/>
            <person name="Priest M."/>
            <person name="Roberts A."/>
            <person name="Saif S."/>
            <person name="Shea T."/>
            <person name="Sisk P."/>
            <person name="Sykes S."/>
            <person name="Wortman J."/>
            <person name="Nusbaum C."/>
            <person name="Birren B."/>
        </authorList>
    </citation>
    <scope>NUCLEOTIDE SEQUENCE [LARGE SCALE GENOMIC DNA]</scope>
    <source>
        <strain evidence="2 3">CBS 119918</strain>
    </source>
</reference>
<feature type="region of interest" description="Disordered" evidence="1">
    <location>
        <begin position="132"/>
        <end position="212"/>
    </location>
</feature>
<name>A0A072PV28_9EURO</name>
<dbReference type="Pfam" id="PF10384">
    <property type="entry name" value="Scm3"/>
    <property type="match status" value="1"/>
</dbReference>
<dbReference type="PANTHER" id="PTHR15992">
    <property type="entry name" value="HOLLIDAY JUNCTION RECOGNITION PROTEIN"/>
    <property type="match status" value="1"/>
</dbReference>
<protein>
    <submittedName>
        <fullName evidence="2">Uncharacterized protein</fullName>
    </submittedName>
</protein>
<dbReference type="GO" id="GO:0042393">
    <property type="term" value="F:histone binding"/>
    <property type="evidence" value="ECO:0007669"/>
    <property type="project" value="InterPro"/>
</dbReference>
<dbReference type="PANTHER" id="PTHR15992:SF5">
    <property type="entry name" value="HOLLIDAY JUNCTION RECOGNITION PROTEIN"/>
    <property type="match status" value="1"/>
</dbReference>
<evidence type="ECO:0000256" key="1">
    <source>
        <dbReference type="SAM" id="MobiDB-lite"/>
    </source>
</evidence>
<feature type="compositionally biased region" description="Low complexity" evidence="1">
    <location>
        <begin position="307"/>
        <end position="317"/>
    </location>
</feature>
<dbReference type="RefSeq" id="XP_013261990.1">
    <property type="nucleotide sequence ID" value="XM_013406536.1"/>
</dbReference>
<sequence length="561" mass="63505">MDEPFPKRPRLSMFANHAPNAGLDADLDTMRHKNDCLLKSRFESIFEKYSKDFDGIGDEIDLVSGRVLVDNGHLKSMATETDPGIDEEDERGKAFLRAMTEAPDSEDSDFNEDADNVLSSIEEIAENTVLILSDNSMTSDDTEDELFRPLPSRTSLATPPDSRGNESVPNFDPVSLKSESDTDSLFDVPVTQRDSSPDSLFEAPSTTEKGHHLGYRAKDALLRAPTISSEDRKESAILARYGSRVGYEVIDLLQRERENAEAHIEPAWRIPSNIIPPKLPTPPIMHQPPPNLPSLQRPQSLEDQKPSDLPLSTPSDSVWRVPRTRNPRKKAEDTHRRRVLRLLRAESEDPLQDGFASDHADDGNGEPSSLETGEETERMQEKRDISQTSLGDETDDEVKALRQGRCFYCGQQYKARAGVVSHWTNLVSRFLERDEVDDVHDMPYILEYRQSTWRRQRNARLIVSDFRTMVELHEGAGLSFDEIADCGALRTRKAGAGLQQVYDRYRIAPEDERETKEWSSEELRTLNKLCKDPRRDVGTLSKLLRGRTETDIGGKMAEIWL</sequence>
<dbReference type="AlphaFoldDB" id="A0A072PV28"/>
<keyword evidence="3" id="KW-1185">Reference proteome</keyword>
<feature type="compositionally biased region" description="Pro residues" evidence="1">
    <location>
        <begin position="277"/>
        <end position="292"/>
    </location>
</feature>
<dbReference type="GO" id="GO:0046982">
    <property type="term" value="F:protein heterodimerization activity"/>
    <property type="evidence" value="ECO:0007669"/>
    <property type="project" value="InterPro"/>
</dbReference>
<dbReference type="Gene3D" id="1.10.20.10">
    <property type="entry name" value="Histone, subunit A"/>
    <property type="match status" value="1"/>
</dbReference>
<dbReference type="InterPro" id="IPR018465">
    <property type="entry name" value="Scm3/HJURP"/>
</dbReference>
<evidence type="ECO:0000313" key="2">
    <source>
        <dbReference type="EMBL" id="KEF59400.1"/>
    </source>
</evidence>
<accession>A0A072PV28</accession>
<dbReference type="GO" id="GO:0005634">
    <property type="term" value="C:nucleus"/>
    <property type="evidence" value="ECO:0007669"/>
    <property type="project" value="InterPro"/>
</dbReference>
<dbReference type="Proteomes" id="UP000027920">
    <property type="component" value="Unassembled WGS sequence"/>
</dbReference>
<evidence type="ECO:0000313" key="3">
    <source>
        <dbReference type="Proteomes" id="UP000027920"/>
    </source>
</evidence>
<dbReference type="EMBL" id="AMGV01000003">
    <property type="protein sequence ID" value="KEF59400.1"/>
    <property type="molecule type" value="Genomic_DNA"/>
</dbReference>
<feature type="region of interest" description="Disordered" evidence="1">
    <location>
        <begin position="273"/>
        <end position="396"/>
    </location>
</feature>
<dbReference type="GeneID" id="25279177"/>
<proteinExistence type="predicted"/>
<feature type="non-terminal residue" evidence="2">
    <location>
        <position position="561"/>
    </location>
</feature>
<gene>
    <name evidence="2" type="ORF">A1O9_04244</name>
</gene>
<dbReference type="OrthoDB" id="2420608at2759"/>
<dbReference type="InterPro" id="IPR009072">
    <property type="entry name" value="Histone-fold"/>
</dbReference>
<comment type="caution">
    <text evidence="2">The sequence shown here is derived from an EMBL/GenBank/DDBJ whole genome shotgun (WGS) entry which is preliminary data.</text>
</comment>
<feature type="compositionally biased region" description="Basic and acidic residues" evidence="1">
    <location>
        <begin position="375"/>
        <end position="385"/>
    </location>
</feature>
<dbReference type="HOGENOM" id="CLU_438732_0_0_1"/>
<organism evidence="2 3">
    <name type="scientific">Exophiala aquamarina CBS 119918</name>
    <dbReference type="NCBI Taxonomy" id="1182545"/>
    <lineage>
        <taxon>Eukaryota</taxon>
        <taxon>Fungi</taxon>
        <taxon>Dikarya</taxon>
        <taxon>Ascomycota</taxon>
        <taxon>Pezizomycotina</taxon>
        <taxon>Eurotiomycetes</taxon>
        <taxon>Chaetothyriomycetidae</taxon>
        <taxon>Chaetothyriales</taxon>
        <taxon>Herpotrichiellaceae</taxon>
        <taxon>Exophiala</taxon>
    </lineage>
</organism>